<dbReference type="PANTHER" id="PTHR13847:SF289">
    <property type="entry name" value="GLYCINE OXIDASE"/>
    <property type="match status" value="1"/>
</dbReference>
<reference evidence="3 4" key="1">
    <citation type="submission" date="2016-10" db="EMBL/GenBank/DDBJ databases">
        <authorList>
            <person name="de Groot N.N."/>
        </authorList>
    </citation>
    <scope>NUCLEOTIDE SEQUENCE [LARGE SCALE GENOMIC DNA]</scope>
    <source>
        <strain evidence="3 4">CECT 7543</strain>
    </source>
</reference>
<accession>A0A1H0NR69</accession>
<evidence type="ECO:0000313" key="3">
    <source>
        <dbReference type="EMBL" id="SDO95204.1"/>
    </source>
</evidence>
<sequence>MTVTGQILSGEHANTARHEAFRASGPAIDTPDIAVVGAGIIGVACALRLARQGLRVVVIDQQDPGRGASFGNAGHLATEQVFPIADLSILKRLPGMLMDPMGPLRLDWRYLPRALPWFTRLLLNLRAAPFQRTVSGLRALNESSLGAWHRLLKDIARPDLLRQDGSLLVFERPESRQAIEALQARMQHQEVPVDYWTATTVRDTAPQLSERMQGGLFFPQTGHFLDPYRVVCELVEAAKTSGVHFLKQQVLSAHLQADGVSLITDQGPLTARRVLIACGAHSAKLTAVLTGKQVPLDTERGYHLMLPYEQERLPFAVTSLERKFIMTPMADGLRLAGTVEFAGLERPAAMERAWQLHRLSAGLFTRDLNAQAASPWMGFRPSLPDSLPIIDRVCDGKVLLAFGHQHLGLTQAAVTAELIAQIALPATVPPSHGLPAIEPYRLDRF</sequence>
<dbReference type="AlphaFoldDB" id="A0A1H0NR69"/>
<evidence type="ECO:0000313" key="4">
    <source>
        <dbReference type="Proteomes" id="UP000198827"/>
    </source>
</evidence>
<protein>
    <submittedName>
        <fullName evidence="3">D-amino-acid dehydrogenase</fullName>
    </submittedName>
</protein>
<proteinExistence type="predicted"/>
<evidence type="ECO:0000256" key="1">
    <source>
        <dbReference type="ARBA" id="ARBA00023002"/>
    </source>
</evidence>
<dbReference type="Pfam" id="PF01266">
    <property type="entry name" value="DAO"/>
    <property type="match status" value="1"/>
</dbReference>
<dbReference type="EMBL" id="LT629705">
    <property type="protein sequence ID" value="SDO95204.1"/>
    <property type="molecule type" value="Genomic_DNA"/>
</dbReference>
<feature type="domain" description="FAD dependent oxidoreductase" evidence="2">
    <location>
        <begin position="32"/>
        <end position="421"/>
    </location>
</feature>
<organism evidence="3 4">
    <name type="scientific">Pseudomonas arsenicoxydans</name>
    <dbReference type="NCBI Taxonomy" id="702115"/>
    <lineage>
        <taxon>Bacteria</taxon>
        <taxon>Pseudomonadati</taxon>
        <taxon>Pseudomonadota</taxon>
        <taxon>Gammaproteobacteria</taxon>
        <taxon>Pseudomonadales</taxon>
        <taxon>Pseudomonadaceae</taxon>
        <taxon>Pseudomonas</taxon>
    </lineage>
</organism>
<dbReference type="SUPFAM" id="SSF51905">
    <property type="entry name" value="FAD/NAD(P)-binding domain"/>
    <property type="match status" value="1"/>
</dbReference>
<dbReference type="SUPFAM" id="SSF54373">
    <property type="entry name" value="FAD-linked reductases, C-terminal domain"/>
    <property type="match status" value="1"/>
</dbReference>
<name>A0A1H0NR69_9PSED</name>
<dbReference type="OrthoDB" id="9805337at2"/>
<dbReference type="InterPro" id="IPR036188">
    <property type="entry name" value="FAD/NAD-bd_sf"/>
</dbReference>
<gene>
    <name evidence="3" type="ORF">SAMN04489798_4283</name>
</gene>
<evidence type="ECO:0000259" key="2">
    <source>
        <dbReference type="Pfam" id="PF01266"/>
    </source>
</evidence>
<dbReference type="PANTHER" id="PTHR13847">
    <property type="entry name" value="SARCOSINE DEHYDROGENASE-RELATED"/>
    <property type="match status" value="1"/>
</dbReference>
<dbReference type="InterPro" id="IPR006076">
    <property type="entry name" value="FAD-dep_OxRdtase"/>
</dbReference>
<dbReference type="Gene3D" id="3.30.9.10">
    <property type="entry name" value="D-Amino Acid Oxidase, subunit A, domain 2"/>
    <property type="match status" value="1"/>
</dbReference>
<dbReference type="Gene3D" id="3.50.50.60">
    <property type="entry name" value="FAD/NAD(P)-binding domain"/>
    <property type="match status" value="2"/>
</dbReference>
<dbReference type="GO" id="GO:0016491">
    <property type="term" value="F:oxidoreductase activity"/>
    <property type="evidence" value="ECO:0007669"/>
    <property type="project" value="UniProtKB-KW"/>
</dbReference>
<keyword evidence="1" id="KW-0560">Oxidoreductase</keyword>
<dbReference type="Proteomes" id="UP000198827">
    <property type="component" value="Chromosome I"/>
</dbReference>
<dbReference type="GO" id="GO:0005737">
    <property type="term" value="C:cytoplasm"/>
    <property type="evidence" value="ECO:0007669"/>
    <property type="project" value="TreeGrafter"/>
</dbReference>
<dbReference type="RefSeq" id="WP_090183781.1">
    <property type="nucleotide sequence ID" value="NZ_LT629705.1"/>
</dbReference>